<dbReference type="RefSeq" id="WP_134374324.1">
    <property type="nucleotide sequence ID" value="NZ_SOGO01000032.1"/>
</dbReference>
<protein>
    <submittedName>
        <fullName evidence="1">Uncharacterized protein</fullName>
    </submittedName>
</protein>
<dbReference type="EMBL" id="SOGO01000032">
    <property type="protein sequence ID" value="TFD01399.1"/>
    <property type="molecule type" value="Genomic_DNA"/>
</dbReference>
<proteinExistence type="predicted"/>
<organism evidence="1 2">
    <name type="scientific">Cryobacterium sandaracinum</name>
    <dbReference type="NCBI Taxonomy" id="1259247"/>
    <lineage>
        <taxon>Bacteria</taxon>
        <taxon>Bacillati</taxon>
        <taxon>Actinomycetota</taxon>
        <taxon>Actinomycetes</taxon>
        <taxon>Micrococcales</taxon>
        <taxon>Microbacteriaceae</taxon>
        <taxon>Cryobacterium</taxon>
    </lineage>
</organism>
<comment type="caution">
    <text evidence="1">The sequence shown here is derived from an EMBL/GenBank/DDBJ whole genome shotgun (WGS) entry which is preliminary data.</text>
</comment>
<evidence type="ECO:0000313" key="2">
    <source>
        <dbReference type="Proteomes" id="UP000297851"/>
    </source>
</evidence>
<evidence type="ECO:0000313" key="1">
    <source>
        <dbReference type="EMBL" id="TFD01399.1"/>
    </source>
</evidence>
<name>A0ABY2JCT1_9MICO</name>
<dbReference type="Proteomes" id="UP000297851">
    <property type="component" value="Unassembled WGS sequence"/>
</dbReference>
<accession>A0ABY2JCT1</accession>
<gene>
    <name evidence="1" type="ORF">E3T25_11365</name>
</gene>
<reference evidence="1 2" key="1">
    <citation type="submission" date="2019-03" db="EMBL/GenBank/DDBJ databases">
        <title>Genomics of glacier-inhabiting Cryobacterium strains.</title>
        <authorList>
            <person name="Liu Q."/>
            <person name="Xin Y.-H."/>
        </authorList>
    </citation>
    <scope>NUCLEOTIDE SEQUENCE [LARGE SCALE GENOMIC DNA]</scope>
    <source>
        <strain evidence="1 2">TMT2-16</strain>
    </source>
</reference>
<keyword evidence="2" id="KW-1185">Reference proteome</keyword>
<sequence length="122" mass="13132">MADLKNIALTIEASQAVVELKTALGVGDQMDLIKVGFAFAIVHNADLDRGNDFGTRGGSNYDTGGLDSDGLMEKTVLLFYKESDHHSEPYRAVETLMNKGLRLLQTQVKAGIIGSLSDFAAK</sequence>